<reference evidence="1 2" key="1">
    <citation type="submission" date="2018-10" db="EMBL/GenBank/DDBJ databases">
        <title>Dokdonia luteus sp. nov., isolated from sea water.</title>
        <authorList>
            <person name="Zhou L.Y."/>
            <person name="Du Z.J."/>
        </authorList>
    </citation>
    <scope>NUCLEOTIDE SEQUENCE [LARGE SCALE GENOMIC DNA]</scope>
    <source>
        <strain evidence="1 2">SH27</strain>
    </source>
</reference>
<dbReference type="EMBL" id="REFV01000001">
    <property type="protein sequence ID" value="RMB63880.1"/>
    <property type="molecule type" value="Genomic_DNA"/>
</dbReference>
<organism evidence="1 2">
    <name type="scientific">Dokdonia sinensis</name>
    <dbReference type="NCBI Taxonomy" id="2479847"/>
    <lineage>
        <taxon>Bacteria</taxon>
        <taxon>Pseudomonadati</taxon>
        <taxon>Bacteroidota</taxon>
        <taxon>Flavobacteriia</taxon>
        <taxon>Flavobacteriales</taxon>
        <taxon>Flavobacteriaceae</taxon>
        <taxon>Dokdonia</taxon>
    </lineage>
</organism>
<accession>A0A3M0GGS9</accession>
<evidence type="ECO:0000313" key="2">
    <source>
        <dbReference type="Proteomes" id="UP000281985"/>
    </source>
</evidence>
<sequence>MDVESQKEHLKAYGITYWSLDQNLKVKWLLNYRGGSFLLPDTEDIRRECTIRGVSYEVLSDNATEQILTEISSPSQNMEAVILEKAPKIAVYTPDSKVPWDDAVTMVLTYAEIPYTTIYDEAVLDDQLILYDWLHLHHEDFTGQYGKFYANYRAAPWYIEEKKNAEALASKLGYSKVSEEKRDVSLKIRDYVVGGGFMFAMCSATDSFDIALAAEGVDICEPMFDGDASDPDYQSRIDFGKTFAFKDFVLERSPMVYEFSSIDMTRKRRIPFETDYFTLKDYSAKWDPIPTMLCQNHTALVKGFMGQTTSYDAESIKSNVLIMGENKTNGEARYIHGIKGKGFFTFYGGHDPEDYQHRVGDPKTELELHPNSPGYRLILNNVLFPAARKKKQKT</sequence>
<protein>
    <submittedName>
        <fullName evidence="1">Asparagine synthetase B</fullName>
    </submittedName>
</protein>
<dbReference type="OrthoDB" id="617985at2"/>
<dbReference type="AlphaFoldDB" id="A0A3M0GGS9"/>
<proteinExistence type="predicted"/>
<name>A0A3M0GGS9_9FLAO</name>
<keyword evidence="2" id="KW-1185">Reference proteome</keyword>
<gene>
    <name evidence="1" type="ORF">EAX61_00390</name>
</gene>
<comment type="caution">
    <text evidence="1">The sequence shown here is derived from an EMBL/GenBank/DDBJ whole genome shotgun (WGS) entry which is preliminary data.</text>
</comment>
<dbReference type="Proteomes" id="UP000281985">
    <property type="component" value="Unassembled WGS sequence"/>
</dbReference>
<evidence type="ECO:0000313" key="1">
    <source>
        <dbReference type="EMBL" id="RMB63880.1"/>
    </source>
</evidence>